<comment type="caution">
    <text evidence="2">The sequence shown here is derived from an EMBL/GenBank/DDBJ whole genome shotgun (WGS) entry which is preliminary data.</text>
</comment>
<dbReference type="Proteomes" id="UP000231516">
    <property type="component" value="Unassembled WGS sequence"/>
</dbReference>
<feature type="transmembrane region" description="Helical" evidence="1">
    <location>
        <begin position="21"/>
        <end position="46"/>
    </location>
</feature>
<name>A0A2G5K585_9RHOB</name>
<organism evidence="2 3">
    <name type="scientific">Paramylibacter kogurei</name>
    <dbReference type="NCBI Taxonomy" id="1889778"/>
    <lineage>
        <taxon>Bacteria</taxon>
        <taxon>Pseudomonadati</taxon>
        <taxon>Pseudomonadota</taxon>
        <taxon>Alphaproteobacteria</taxon>
        <taxon>Rhodobacterales</taxon>
        <taxon>Paracoccaceae</taxon>
        <taxon>Paramylibacter</taxon>
    </lineage>
</organism>
<reference evidence="2 3" key="1">
    <citation type="submission" date="2016-08" db="EMBL/GenBank/DDBJ databases">
        <title>Draft genome of Amylibacter sp. strain 4G11.</title>
        <authorList>
            <person name="Wong S.-K."/>
            <person name="Hamasaki K."/>
            <person name="Yoshizawa S."/>
        </authorList>
    </citation>
    <scope>NUCLEOTIDE SEQUENCE [LARGE SCALE GENOMIC DNA]</scope>
    <source>
        <strain evidence="2 3">4G11</strain>
    </source>
</reference>
<sequence>MEKFRSNTGSPARTRQSLLYSYIRVAGFLSWFLIVAGAFAGVWVGIVFENENLILCAIIGAFVFKVISLVIDRKLAQLATAKDEALFKERIEIREQHTQRQLAEMREKENKNVRN</sequence>
<accession>A0A2G5K585</accession>
<protein>
    <submittedName>
        <fullName evidence="2">Uncharacterized protein</fullName>
    </submittedName>
</protein>
<dbReference type="RefSeq" id="WP_099593267.1">
    <property type="nucleotide sequence ID" value="NZ_MDGM01000012.1"/>
</dbReference>
<keyword evidence="1" id="KW-1133">Transmembrane helix</keyword>
<evidence type="ECO:0000256" key="1">
    <source>
        <dbReference type="SAM" id="Phobius"/>
    </source>
</evidence>
<feature type="transmembrane region" description="Helical" evidence="1">
    <location>
        <begin position="52"/>
        <end position="71"/>
    </location>
</feature>
<evidence type="ECO:0000313" key="3">
    <source>
        <dbReference type="Proteomes" id="UP000231516"/>
    </source>
</evidence>
<keyword evidence="3" id="KW-1185">Reference proteome</keyword>
<proteinExistence type="predicted"/>
<evidence type="ECO:0000313" key="2">
    <source>
        <dbReference type="EMBL" id="PIB24688.1"/>
    </source>
</evidence>
<keyword evidence="1" id="KW-0812">Transmembrane</keyword>
<gene>
    <name evidence="2" type="ORF">BFP76_05760</name>
</gene>
<dbReference type="AlphaFoldDB" id="A0A2G5K585"/>
<dbReference type="EMBL" id="MDGM01000012">
    <property type="protein sequence ID" value="PIB24688.1"/>
    <property type="molecule type" value="Genomic_DNA"/>
</dbReference>
<keyword evidence="1" id="KW-0472">Membrane</keyword>